<dbReference type="SMART" id="SM00220">
    <property type="entry name" value="S_TKc"/>
    <property type="match status" value="1"/>
</dbReference>
<dbReference type="InterPro" id="IPR000719">
    <property type="entry name" value="Prot_kinase_dom"/>
</dbReference>
<dbReference type="CDD" id="cd14014">
    <property type="entry name" value="STKc_PknB_like"/>
    <property type="match status" value="1"/>
</dbReference>
<dbReference type="Proteomes" id="UP000297053">
    <property type="component" value="Plasmid unnamed1"/>
</dbReference>
<dbReference type="PROSITE" id="PS50011">
    <property type="entry name" value="PROTEIN_KINASE_DOM"/>
    <property type="match status" value="1"/>
</dbReference>
<name>A0A4D6KIJ6_9EURY</name>
<reference evidence="2 3" key="2">
    <citation type="submission" date="2019-04" db="EMBL/GenBank/DDBJ databases">
        <authorList>
            <person name="Yang S."/>
            <person name="Wei W."/>
        </authorList>
    </citation>
    <scope>NUCLEOTIDE SEQUENCE [LARGE SCALE GENOMIC DNA]</scope>
    <source>
        <strain evidence="3">ZP60</strain>
        <plasmid evidence="2 3">unnamed1</plasmid>
    </source>
</reference>
<dbReference type="KEGG" id="halz:E5139_16375"/>
<feature type="domain" description="Protein kinase" evidence="1">
    <location>
        <begin position="30"/>
        <end position="289"/>
    </location>
</feature>
<dbReference type="InterPro" id="IPR051681">
    <property type="entry name" value="Ser/Thr_Kinases-Pseudokinases"/>
</dbReference>
<dbReference type="Gene3D" id="3.30.200.20">
    <property type="entry name" value="Phosphorylase Kinase, domain 1"/>
    <property type="match status" value="1"/>
</dbReference>
<dbReference type="GO" id="GO:0004674">
    <property type="term" value="F:protein serine/threonine kinase activity"/>
    <property type="evidence" value="ECO:0007669"/>
    <property type="project" value="UniProtKB-KW"/>
</dbReference>
<dbReference type="GeneID" id="8409377"/>
<dbReference type="RefSeq" id="WP_012807472.1">
    <property type="nucleotide sequence ID" value="NZ_CP039376.1"/>
</dbReference>
<dbReference type="AlphaFoldDB" id="A0A4D6KIJ6"/>
<evidence type="ECO:0000313" key="2">
    <source>
        <dbReference type="EMBL" id="QCD67222.1"/>
    </source>
</evidence>
<keyword evidence="2" id="KW-0808">Transferase</keyword>
<dbReference type="EMBL" id="CP039376">
    <property type="protein sequence ID" value="QCD67222.1"/>
    <property type="molecule type" value="Genomic_DNA"/>
</dbReference>
<dbReference type="PANTHER" id="PTHR44329">
    <property type="entry name" value="SERINE/THREONINE-PROTEIN KINASE TNNI3K-RELATED"/>
    <property type="match status" value="1"/>
</dbReference>
<geneLocation type="plasmid" evidence="2 3">
    <name>unnamed1</name>
</geneLocation>
<dbReference type="SUPFAM" id="SSF56112">
    <property type="entry name" value="Protein kinase-like (PK-like)"/>
    <property type="match status" value="1"/>
</dbReference>
<accession>A0A4D6KIJ6</accession>
<sequence length="294" mass="32876">MTPSDSVPERIPDVPPISVDLSAELDVLSFELADRIATGANGEVYRQSLSDGTAIAVKVPDSSGTITDGRIDRILDEAEDWAEFEANEYVVSLVDYGIDDGQPWIAMEYMDRGHLGDFLDRGGVQSLCHGLWIARCIASGIEEAHYRGTAHRDIKPQNVLFRTVENGWNVPKVGDWGTASTLRSSSETIGEYTPRYAAPEQHARQVETRNQKMVDVFQFGIVLFLLFTGKHPYGRTTKRAGDAEPPHPSEVRPGIPRALEEVIRRCLNPEPEDRYEDIRPVLHRLDEFWDALCG</sequence>
<dbReference type="Gene3D" id="1.10.510.10">
    <property type="entry name" value="Transferase(Phosphotransferase) domain 1"/>
    <property type="match status" value="1"/>
</dbReference>
<proteinExistence type="predicted"/>
<keyword evidence="2" id="KW-0614">Plasmid</keyword>
<dbReference type="Pfam" id="PF00069">
    <property type="entry name" value="Pkinase"/>
    <property type="match status" value="1"/>
</dbReference>
<reference evidence="2 3" key="1">
    <citation type="submission" date="2019-04" db="EMBL/GenBank/DDBJ databases">
        <title>Complete genome sequence of Arthrobacter sp. ZXY-2 associated with effective atrazine degradation and salt adaptation.</title>
        <authorList>
            <person name="Zhao X."/>
        </authorList>
    </citation>
    <scope>NUCLEOTIDE SEQUENCE [LARGE SCALE GENOMIC DNA]</scope>
    <source>
        <strain evidence="3">ZP60</strain>
        <plasmid evidence="2 3">unnamed1</plasmid>
    </source>
</reference>
<evidence type="ECO:0000259" key="1">
    <source>
        <dbReference type="PROSITE" id="PS50011"/>
    </source>
</evidence>
<keyword evidence="2" id="KW-0418">Kinase</keyword>
<gene>
    <name evidence="2" type="ORF">E5139_16375</name>
</gene>
<organism evidence="2 3">
    <name type="scientific">Halomicrobium mukohataei</name>
    <dbReference type="NCBI Taxonomy" id="57705"/>
    <lineage>
        <taxon>Archaea</taxon>
        <taxon>Methanobacteriati</taxon>
        <taxon>Methanobacteriota</taxon>
        <taxon>Stenosarchaea group</taxon>
        <taxon>Halobacteria</taxon>
        <taxon>Halobacteriales</taxon>
        <taxon>Haloarculaceae</taxon>
        <taxon>Halomicrobium</taxon>
    </lineage>
</organism>
<dbReference type="InterPro" id="IPR011009">
    <property type="entry name" value="Kinase-like_dom_sf"/>
</dbReference>
<keyword evidence="2" id="KW-0723">Serine/threonine-protein kinase</keyword>
<protein>
    <submittedName>
        <fullName evidence="2">Serine/threonine protein kinase</fullName>
    </submittedName>
</protein>
<evidence type="ECO:0000313" key="3">
    <source>
        <dbReference type="Proteomes" id="UP000297053"/>
    </source>
</evidence>
<dbReference type="GO" id="GO:0005524">
    <property type="term" value="F:ATP binding"/>
    <property type="evidence" value="ECO:0007669"/>
    <property type="project" value="InterPro"/>
</dbReference>